<evidence type="ECO:0000259" key="2">
    <source>
        <dbReference type="PROSITE" id="PS50943"/>
    </source>
</evidence>
<dbReference type="CDD" id="cd00093">
    <property type="entry name" value="HTH_XRE"/>
    <property type="match status" value="1"/>
</dbReference>
<dbReference type="EMBL" id="RCHT01000032">
    <property type="protein sequence ID" value="RLL08565.1"/>
    <property type="molecule type" value="Genomic_DNA"/>
</dbReference>
<dbReference type="InterPro" id="IPR010982">
    <property type="entry name" value="Lambda_DNA-bd_dom_sf"/>
</dbReference>
<dbReference type="PROSITE" id="PS50943">
    <property type="entry name" value="HTH_CROC1"/>
    <property type="match status" value="1"/>
</dbReference>
<dbReference type="PANTHER" id="PTHR46797:SF1">
    <property type="entry name" value="METHYLPHOSPHONATE SYNTHASE"/>
    <property type="match status" value="1"/>
</dbReference>
<evidence type="ECO:0000313" key="3">
    <source>
        <dbReference type="EMBL" id="RLL08565.1"/>
    </source>
</evidence>
<feature type="domain" description="HTH cro/C1-type" evidence="2">
    <location>
        <begin position="10"/>
        <end position="64"/>
    </location>
</feature>
<evidence type="ECO:0000256" key="1">
    <source>
        <dbReference type="ARBA" id="ARBA00023125"/>
    </source>
</evidence>
<comment type="caution">
    <text evidence="3">The sequence shown here is derived from an EMBL/GenBank/DDBJ whole genome shotgun (WGS) entry which is preliminary data.</text>
</comment>
<dbReference type="RefSeq" id="WP_101549455.1">
    <property type="nucleotide sequence ID" value="NZ_DBFNFR010000032.1"/>
</dbReference>
<proteinExistence type="predicted"/>
<keyword evidence="4" id="KW-1185">Reference proteome</keyword>
<dbReference type="Pfam" id="PF01381">
    <property type="entry name" value="HTH_3"/>
    <property type="match status" value="1"/>
</dbReference>
<dbReference type="AlphaFoldDB" id="A0A498CJN3"/>
<sequence length="120" mass="13204">MTVQELGRSVRFRRQQMGVSQESFAAKAGISLRKLSDIECGNGNPTFDTMDSIAAAFGIQIEELICADVEVDLLPRNDLSRLQPMLDRLPEAQQELFLSAAEGVLIQWTERSRAGHGAAL</sequence>
<reference evidence="3 4" key="1">
    <citation type="submission" date="2018-10" db="EMBL/GenBank/DDBJ databases">
        <title>Anaerotruncus faecis sp. nov., isolated from human feces.</title>
        <authorList>
            <person name="Wang Y.-J."/>
        </authorList>
    </citation>
    <scope>NUCLEOTIDE SEQUENCE [LARGE SCALE GENOMIC DNA]</scope>
    <source>
        <strain evidence="3 4">22A2-44</strain>
    </source>
</reference>
<dbReference type="SMART" id="SM00530">
    <property type="entry name" value="HTH_XRE"/>
    <property type="match status" value="1"/>
</dbReference>
<keyword evidence="1" id="KW-0238">DNA-binding</keyword>
<evidence type="ECO:0000313" key="4">
    <source>
        <dbReference type="Proteomes" id="UP000276301"/>
    </source>
</evidence>
<dbReference type="SUPFAM" id="SSF47413">
    <property type="entry name" value="lambda repressor-like DNA-binding domains"/>
    <property type="match status" value="1"/>
</dbReference>
<dbReference type="InterPro" id="IPR050807">
    <property type="entry name" value="TransReg_Diox_bact_type"/>
</dbReference>
<dbReference type="PANTHER" id="PTHR46797">
    <property type="entry name" value="HTH-TYPE TRANSCRIPTIONAL REGULATOR"/>
    <property type="match status" value="1"/>
</dbReference>
<dbReference type="Gene3D" id="1.10.260.40">
    <property type="entry name" value="lambda repressor-like DNA-binding domains"/>
    <property type="match status" value="1"/>
</dbReference>
<name>A0A498CJN3_9FIRM</name>
<dbReference type="GO" id="GO:0005829">
    <property type="term" value="C:cytosol"/>
    <property type="evidence" value="ECO:0007669"/>
    <property type="project" value="TreeGrafter"/>
</dbReference>
<gene>
    <name evidence="3" type="ORF">D4A47_12045</name>
</gene>
<protein>
    <submittedName>
        <fullName evidence="3">XRE family transcriptional regulator</fullName>
    </submittedName>
</protein>
<dbReference type="InterPro" id="IPR001387">
    <property type="entry name" value="Cro/C1-type_HTH"/>
</dbReference>
<organism evidence="3 4">
    <name type="scientific">Anaerotruncus massiliensis</name>
    <name type="common">ex Liu et al. 2021</name>
    <dbReference type="NCBI Taxonomy" id="2321404"/>
    <lineage>
        <taxon>Bacteria</taxon>
        <taxon>Bacillati</taxon>
        <taxon>Bacillota</taxon>
        <taxon>Clostridia</taxon>
        <taxon>Eubacteriales</taxon>
        <taxon>Oscillospiraceae</taxon>
        <taxon>Anaerotruncus</taxon>
    </lineage>
</organism>
<accession>A0A498CJN3</accession>
<dbReference type="GO" id="GO:0003677">
    <property type="term" value="F:DNA binding"/>
    <property type="evidence" value="ECO:0007669"/>
    <property type="project" value="UniProtKB-KW"/>
</dbReference>
<dbReference type="Proteomes" id="UP000276301">
    <property type="component" value="Unassembled WGS sequence"/>
</dbReference>
<dbReference type="GO" id="GO:0003700">
    <property type="term" value="F:DNA-binding transcription factor activity"/>
    <property type="evidence" value="ECO:0007669"/>
    <property type="project" value="TreeGrafter"/>
</dbReference>